<comment type="caution">
    <text evidence="2">The sequence shown here is derived from an EMBL/GenBank/DDBJ whole genome shotgun (WGS) entry which is preliminary data.</text>
</comment>
<evidence type="ECO:0000259" key="1">
    <source>
        <dbReference type="PROSITE" id="PS50965"/>
    </source>
</evidence>
<dbReference type="EMBL" id="PZJH01000002">
    <property type="protein sequence ID" value="RAK45103.1"/>
    <property type="molecule type" value="Genomic_DNA"/>
</dbReference>
<evidence type="ECO:0000313" key="3">
    <source>
        <dbReference type="Proteomes" id="UP000249808"/>
    </source>
</evidence>
<gene>
    <name evidence="2" type="ORF">BHU61_07255</name>
</gene>
<sequence length="299" mass="35854">MIIKERKFDMELSYLLQLSIRAKLSYDDNEEIDTRIKGINGERSFDAIVKQNLKYGLILNNLRFLVNKQYFQIDALIIMNGQIFIFEIKNMYCDVCYKDNLFYFLNGTPIDKLNEQRIRTPKLFKILLTQNHIGLPFNYYTTFVNPDYKVYGYQVHDNILEYHDIYRIITENSKITIDKYDEHIAKKLIDLQYTDEKFNFRKRINIEELGMGVVCQCHVAKYEKVSNRKFKCPACKKEVNCNDYLQKAIEDIHLIYPMERLNVNLVKKWTENHISSEKIRTYLNTHHKIFKNGPLTFYR</sequence>
<dbReference type="PROSITE" id="PS50965">
    <property type="entry name" value="NERD"/>
    <property type="match status" value="1"/>
</dbReference>
<protein>
    <recommendedName>
        <fullName evidence="1">NERD domain-containing protein</fullName>
    </recommendedName>
</protein>
<proteinExistence type="predicted"/>
<dbReference type="AlphaFoldDB" id="A0A327ZRZ4"/>
<keyword evidence="3" id="KW-1185">Reference proteome</keyword>
<reference evidence="2 3" key="1">
    <citation type="journal article" date="2018" name="Front. Microbiol.">
        <title>Description and Comparative Genomics of Macrococcus caseolyticus subsp. hominis subsp. nov., Macrococcus goetzii sp. nov., Macrococcus epidermidis sp. nov., and Macrococcus bohemicus sp. nov., Novel Macrococci From Human Clinical Material With Virulence Potential and Suspected Uptake of Foreign DNA by Natural Transformation.</title>
        <authorList>
            <person name="Maslanova I."/>
            <person name="Wertheimer Z."/>
            <person name="Sedlacek I."/>
            <person name="Svec P."/>
            <person name="Indrakova A."/>
            <person name="Kovarovic V."/>
            <person name="Schumann P."/>
            <person name="Sproer C."/>
            <person name="Kralova S."/>
            <person name="Sedo O."/>
            <person name="Kristofova L."/>
            <person name="Vrbovska V."/>
            <person name="Fuzik T."/>
            <person name="Petras P."/>
            <person name="Zdrahal Z."/>
            <person name="Ruzickova V."/>
            <person name="Doskar J."/>
            <person name="Pantucek R."/>
        </authorList>
    </citation>
    <scope>NUCLEOTIDE SEQUENCE [LARGE SCALE GENOMIC DNA]</scope>
    <source>
        <strain evidence="2 3">01/688</strain>
    </source>
</reference>
<evidence type="ECO:0000313" key="2">
    <source>
        <dbReference type="EMBL" id="RAK45103.1"/>
    </source>
</evidence>
<dbReference type="Proteomes" id="UP000249808">
    <property type="component" value="Unassembled WGS sequence"/>
</dbReference>
<feature type="domain" description="NERD" evidence="1">
    <location>
        <begin position="37"/>
        <end position="147"/>
    </location>
</feature>
<dbReference type="InterPro" id="IPR011528">
    <property type="entry name" value="NERD"/>
</dbReference>
<name>A0A327ZRZ4_9STAP</name>
<dbReference type="Pfam" id="PF08378">
    <property type="entry name" value="NERD"/>
    <property type="match status" value="1"/>
</dbReference>
<organism evidence="2 3">
    <name type="scientific">Macrococcus epidermidis</name>
    <dbReference type="NCBI Taxonomy" id="1902580"/>
    <lineage>
        <taxon>Bacteria</taxon>
        <taxon>Bacillati</taxon>
        <taxon>Bacillota</taxon>
        <taxon>Bacilli</taxon>
        <taxon>Bacillales</taxon>
        <taxon>Staphylococcaceae</taxon>
        <taxon>Macrococcus</taxon>
    </lineage>
</organism>
<accession>A0A327ZRZ4</accession>